<gene>
    <name evidence="2" type="ORF">TPA0910_15630</name>
</gene>
<evidence type="ECO:0000256" key="1">
    <source>
        <dbReference type="SAM" id="MobiDB-lite"/>
    </source>
</evidence>
<evidence type="ECO:0000313" key="3">
    <source>
        <dbReference type="Proteomes" id="UP001054854"/>
    </source>
</evidence>
<sequence length="75" mass="8259">MNFDSTHPIDETLLQPGPGYTYPNWPRDAETGEPLTPSVKYARGVTGELFRIEGNKAYPLSRGVAMIFPPVIPPS</sequence>
<accession>A0ABQ3TUX3</accession>
<proteinExistence type="predicted"/>
<protein>
    <submittedName>
        <fullName evidence="2">Uncharacterized protein</fullName>
    </submittedName>
</protein>
<comment type="caution">
    <text evidence="2">The sequence shown here is derived from an EMBL/GenBank/DDBJ whole genome shotgun (WGS) entry which is preliminary data.</text>
</comment>
<dbReference type="EMBL" id="BNEK01000003">
    <property type="protein sequence ID" value="GHJ27130.1"/>
    <property type="molecule type" value="Genomic_DNA"/>
</dbReference>
<organism evidence="2 3">
    <name type="scientific">Streptomyces hygroscopicus</name>
    <dbReference type="NCBI Taxonomy" id="1912"/>
    <lineage>
        <taxon>Bacteria</taxon>
        <taxon>Bacillati</taxon>
        <taxon>Actinomycetota</taxon>
        <taxon>Actinomycetes</taxon>
        <taxon>Kitasatosporales</taxon>
        <taxon>Streptomycetaceae</taxon>
        <taxon>Streptomyces</taxon>
        <taxon>Streptomyces violaceusniger group</taxon>
    </lineage>
</organism>
<dbReference type="Proteomes" id="UP001054854">
    <property type="component" value="Unassembled WGS sequence"/>
</dbReference>
<evidence type="ECO:0000313" key="2">
    <source>
        <dbReference type="EMBL" id="GHJ27130.1"/>
    </source>
</evidence>
<name>A0ABQ3TUX3_STRHY</name>
<reference evidence="2" key="1">
    <citation type="submission" date="2024-05" db="EMBL/GenBank/DDBJ databases">
        <title>Whole genome shotgun sequence of Streptomyces hygroscopicus NBRC 113678.</title>
        <authorList>
            <person name="Komaki H."/>
            <person name="Tamura T."/>
        </authorList>
    </citation>
    <scope>NUCLEOTIDE SEQUENCE</scope>
    <source>
        <strain evidence="2">N11-34</strain>
    </source>
</reference>
<keyword evidence="3" id="KW-1185">Reference proteome</keyword>
<feature type="region of interest" description="Disordered" evidence="1">
    <location>
        <begin position="1"/>
        <end position="37"/>
    </location>
</feature>